<dbReference type="PANTHER" id="PTHR33303:SF2">
    <property type="entry name" value="COA-BINDING DOMAIN-CONTAINING PROTEIN"/>
    <property type="match status" value="1"/>
</dbReference>
<name>A0A315EMM4_9BURK</name>
<dbReference type="SMART" id="SM00881">
    <property type="entry name" value="CoA_binding"/>
    <property type="match status" value="1"/>
</dbReference>
<evidence type="ECO:0000313" key="2">
    <source>
        <dbReference type="EMBL" id="PUE59103.1"/>
    </source>
</evidence>
<evidence type="ECO:0000313" key="3">
    <source>
        <dbReference type="Proteomes" id="UP000251341"/>
    </source>
</evidence>
<dbReference type="InterPro" id="IPR003781">
    <property type="entry name" value="CoA-bd"/>
</dbReference>
<dbReference type="EMBL" id="NESP01000001">
    <property type="protein sequence ID" value="PUE59103.1"/>
    <property type="molecule type" value="Genomic_DNA"/>
</dbReference>
<reference evidence="2 3" key="1">
    <citation type="submission" date="2017-04" db="EMBL/GenBank/DDBJ databases">
        <title>Unexpected and diverse lifestyles within the genus Limnohabitans.</title>
        <authorList>
            <person name="Kasalicky V."/>
            <person name="Mehrshad M."/>
            <person name="Andrei S.-A."/>
            <person name="Salcher M."/>
            <person name="Kratochvilova H."/>
            <person name="Simek K."/>
            <person name="Ghai R."/>
        </authorList>
    </citation>
    <scope>NUCLEOTIDE SEQUENCE [LARGE SCALE GENOMIC DNA]</scope>
    <source>
        <strain evidence="2 3">MWH-C5</strain>
    </source>
</reference>
<comment type="caution">
    <text evidence="2">The sequence shown here is derived from an EMBL/GenBank/DDBJ whole genome shotgun (WGS) entry which is preliminary data.</text>
</comment>
<organism evidence="2 3">
    <name type="scientific">Limnohabitans curvus</name>
    <dbReference type="NCBI Taxonomy" id="323423"/>
    <lineage>
        <taxon>Bacteria</taxon>
        <taxon>Pseudomonadati</taxon>
        <taxon>Pseudomonadota</taxon>
        <taxon>Betaproteobacteria</taxon>
        <taxon>Burkholderiales</taxon>
        <taxon>Comamonadaceae</taxon>
        <taxon>Limnohabitans</taxon>
    </lineage>
</organism>
<dbReference type="Pfam" id="PF13380">
    <property type="entry name" value="CoA_binding_2"/>
    <property type="match status" value="1"/>
</dbReference>
<dbReference type="AlphaFoldDB" id="A0A315EMM4"/>
<feature type="domain" description="CoA-binding" evidence="1">
    <location>
        <begin position="10"/>
        <end position="104"/>
    </location>
</feature>
<gene>
    <name evidence="2" type="ORF">B9Z44_05660</name>
</gene>
<dbReference type="PANTHER" id="PTHR33303">
    <property type="entry name" value="CYTOPLASMIC PROTEIN-RELATED"/>
    <property type="match status" value="1"/>
</dbReference>
<sequence>MTQSAIRQSLANCHTIAVVGLSPKPHRDSYRVAKYMQDHGCRIVPINPNATEVLGEKAYASLTEAAMHERIDMVNCFRNSEDIPPIAAEAIAIGAKSLWLQIGVVHDVAAQQAQAAGLTVVQDKCLMVEHRQLR</sequence>
<dbReference type="InterPro" id="IPR036291">
    <property type="entry name" value="NAD(P)-bd_dom_sf"/>
</dbReference>
<dbReference type="SUPFAM" id="SSF51735">
    <property type="entry name" value="NAD(P)-binding Rossmann-fold domains"/>
    <property type="match status" value="1"/>
</dbReference>
<proteinExistence type="predicted"/>
<keyword evidence="3" id="KW-1185">Reference proteome</keyword>
<dbReference type="Proteomes" id="UP000251341">
    <property type="component" value="Unassembled WGS sequence"/>
</dbReference>
<dbReference type="Gene3D" id="3.40.50.720">
    <property type="entry name" value="NAD(P)-binding Rossmann-like Domain"/>
    <property type="match status" value="1"/>
</dbReference>
<dbReference type="RefSeq" id="WP_108358411.1">
    <property type="nucleotide sequence ID" value="NZ_NESP01000001.1"/>
</dbReference>
<evidence type="ECO:0000259" key="1">
    <source>
        <dbReference type="SMART" id="SM00881"/>
    </source>
</evidence>
<accession>A0A315EMM4</accession>
<protein>
    <submittedName>
        <fullName evidence="2">CoA-binding protein</fullName>
    </submittedName>
</protein>